<protein>
    <submittedName>
        <fullName evidence="7">Sodium Bile acid symporter family protein</fullName>
    </submittedName>
</protein>
<feature type="region of interest" description="Disordered" evidence="5">
    <location>
        <begin position="366"/>
        <end position="394"/>
    </location>
</feature>
<feature type="transmembrane region" description="Helical" evidence="6">
    <location>
        <begin position="52"/>
        <end position="75"/>
    </location>
</feature>
<evidence type="ECO:0000313" key="8">
    <source>
        <dbReference type="Proteomes" id="UP000316095"/>
    </source>
</evidence>
<evidence type="ECO:0000256" key="3">
    <source>
        <dbReference type="ARBA" id="ARBA00022989"/>
    </source>
</evidence>
<feature type="transmembrane region" description="Helical" evidence="6">
    <location>
        <begin position="87"/>
        <end position="114"/>
    </location>
</feature>
<keyword evidence="8" id="KW-1185">Reference proteome</keyword>
<dbReference type="InterPro" id="IPR002657">
    <property type="entry name" value="BilAc:Na_symport/Acr3"/>
</dbReference>
<dbReference type="GO" id="GO:0016020">
    <property type="term" value="C:membrane"/>
    <property type="evidence" value="ECO:0007669"/>
    <property type="project" value="UniProtKB-SubCell"/>
</dbReference>
<comment type="subcellular location">
    <subcellularLocation>
        <location evidence="1">Membrane</location>
        <topology evidence="1">Multi-pass membrane protein</topology>
    </subcellularLocation>
</comment>
<feature type="transmembrane region" description="Helical" evidence="6">
    <location>
        <begin position="150"/>
        <end position="170"/>
    </location>
</feature>
<feature type="transmembrane region" description="Helical" evidence="6">
    <location>
        <begin position="18"/>
        <end position="40"/>
    </location>
</feature>
<accession>A0A5C5XLL2</accession>
<feature type="transmembrane region" description="Helical" evidence="6">
    <location>
        <begin position="232"/>
        <end position="251"/>
    </location>
</feature>
<dbReference type="AlphaFoldDB" id="A0A5C5XLL2"/>
<name>A0A5C5XLL2_9PLAN</name>
<evidence type="ECO:0000256" key="1">
    <source>
        <dbReference type="ARBA" id="ARBA00004141"/>
    </source>
</evidence>
<gene>
    <name evidence="7" type="ORF">Pan54_33550</name>
</gene>
<sequence>MMNNPTTRRWLERMLQRYLLPGIALVYIISAFYPQFGIWLRTQSFGEGGLGFGQITAVNLLLAGLLFNTGLAVPLKELLCLTRHPKLVALGLSIRITSSLLIILIAMVGGLLFSGHVWDSILLGLILIAVMPVANSSAGWTHHSDANVGLSMWLILSSVLLSPLLVPGLLDLSSQFVSAEIVKDYQQLAGGYAGSFVMMWVIIPAVLGVLFRTLFIKEYGPRLKLTVKVMTSLFLLILNYINGSVSLPGLLNGGQNGLILLVGFSASLSCGLLFAAAWMVSVICQLAKRDRLAVMYSTAMSNTGVALVLATTVAPELVVVHLMVIFYTLIQHIIAGVIDELVVSSSKSQSHSLDKPCTITNQPVLNDLEERPTTQTGSQAATYDGEVITSKGST</sequence>
<dbReference type="Proteomes" id="UP000316095">
    <property type="component" value="Unassembled WGS sequence"/>
</dbReference>
<feature type="transmembrane region" description="Helical" evidence="6">
    <location>
        <begin position="257"/>
        <end position="280"/>
    </location>
</feature>
<evidence type="ECO:0000256" key="6">
    <source>
        <dbReference type="SAM" id="Phobius"/>
    </source>
</evidence>
<keyword evidence="3 6" id="KW-1133">Transmembrane helix</keyword>
<dbReference type="Gene3D" id="1.20.1530.20">
    <property type="match status" value="1"/>
</dbReference>
<dbReference type="InterPro" id="IPR038770">
    <property type="entry name" value="Na+/solute_symporter_sf"/>
</dbReference>
<evidence type="ECO:0000256" key="4">
    <source>
        <dbReference type="ARBA" id="ARBA00023136"/>
    </source>
</evidence>
<evidence type="ECO:0000256" key="5">
    <source>
        <dbReference type="SAM" id="MobiDB-lite"/>
    </source>
</evidence>
<organism evidence="7 8">
    <name type="scientific">Rubinisphaera italica</name>
    <dbReference type="NCBI Taxonomy" id="2527969"/>
    <lineage>
        <taxon>Bacteria</taxon>
        <taxon>Pseudomonadati</taxon>
        <taxon>Planctomycetota</taxon>
        <taxon>Planctomycetia</taxon>
        <taxon>Planctomycetales</taxon>
        <taxon>Planctomycetaceae</taxon>
        <taxon>Rubinisphaera</taxon>
    </lineage>
</organism>
<evidence type="ECO:0000256" key="2">
    <source>
        <dbReference type="ARBA" id="ARBA00022692"/>
    </source>
</evidence>
<feature type="transmembrane region" description="Helical" evidence="6">
    <location>
        <begin position="190"/>
        <end position="211"/>
    </location>
</feature>
<dbReference type="EMBL" id="SJPG01000001">
    <property type="protein sequence ID" value="TWT62612.1"/>
    <property type="molecule type" value="Genomic_DNA"/>
</dbReference>
<proteinExistence type="predicted"/>
<evidence type="ECO:0000313" key="7">
    <source>
        <dbReference type="EMBL" id="TWT62612.1"/>
    </source>
</evidence>
<dbReference type="PANTHER" id="PTHR10361">
    <property type="entry name" value="SODIUM-BILE ACID COTRANSPORTER"/>
    <property type="match status" value="1"/>
</dbReference>
<keyword evidence="4 6" id="KW-0472">Membrane</keyword>
<dbReference type="OrthoDB" id="185500at2"/>
<dbReference type="PANTHER" id="PTHR10361:SF28">
    <property type="entry name" value="P3 PROTEIN-RELATED"/>
    <property type="match status" value="1"/>
</dbReference>
<dbReference type="InterPro" id="IPR004710">
    <property type="entry name" value="Bilac:Na_transpt"/>
</dbReference>
<comment type="caution">
    <text evidence="7">The sequence shown here is derived from an EMBL/GenBank/DDBJ whole genome shotgun (WGS) entry which is preliminary data.</text>
</comment>
<feature type="transmembrane region" description="Helical" evidence="6">
    <location>
        <begin position="120"/>
        <end position="138"/>
    </location>
</feature>
<reference evidence="7 8" key="1">
    <citation type="submission" date="2019-02" db="EMBL/GenBank/DDBJ databases">
        <title>Deep-cultivation of Planctomycetes and their phenomic and genomic characterization uncovers novel biology.</title>
        <authorList>
            <person name="Wiegand S."/>
            <person name="Jogler M."/>
            <person name="Boedeker C."/>
            <person name="Pinto D."/>
            <person name="Vollmers J."/>
            <person name="Rivas-Marin E."/>
            <person name="Kohn T."/>
            <person name="Peeters S.H."/>
            <person name="Heuer A."/>
            <person name="Rast P."/>
            <person name="Oberbeckmann S."/>
            <person name="Bunk B."/>
            <person name="Jeske O."/>
            <person name="Meyerdierks A."/>
            <person name="Storesund J.E."/>
            <person name="Kallscheuer N."/>
            <person name="Luecker S."/>
            <person name="Lage O.M."/>
            <person name="Pohl T."/>
            <person name="Merkel B.J."/>
            <person name="Hornburger P."/>
            <person name="Mueller R.-W."/>
            <person name="Bruemmer F."/>
            <person name="Labrenz M."/>
            <person name="Spormann A.M."/>
            <person name="Op Den Camp H."/>
            <person name="Overmann J."/>
            <person name="Amann R."/>
            <person name="Jetten M.S.M."/>
            <person name="Mascher T."/>
            <person name="Medema M.H."/>
            <person name="Devos D.P."/>
            <person name="Kaster A.-K."/>
            <person name="Ovreas L."/>
            <person name="Rohde M."/>
            <person name="Galperin M.Y."/>
            <person name="Jogler C."/>
        </authorList>
    </citation>
    <scope>NUCLEOTIDE SEQUENCE [LARGE SCALE GENOMIC DNA]</scope>
    <source>
        <strain evidence="7 8">Pan54</strain>
    </source>
</reference>
<keyword evidence="2 6" id="KW-0812">Transmembrane</keyword>
<dbReference type="Pfam" id="PF01758">
    <property type="entry name" value="SBF"/>
    <property type="match status" value="1"/>
</dbReference>